<dbReference type="InterPro" id="IPR001509">
    <property type="entry name" value="Epimerase_deHydtase"/>
</dbReference>
<organism evidence="4 5">
    <name type="scientific">Pararhodospirillum oryzae</name>
    <dbReference type="NCBI Taxonomy" id="478448"/>
    <lineage>
        <taxon>Bacteria</taxon>
        <taxon>Pseudomonadati</taxon>
        <taxon>Pseudomonadota</taxon>
        <taxon>Alphaproteobacteria</taxon>
        <taxon>Rhodospirillales</taxon>
        <taxon>Rhodospirillaceae</taxon>
        <taxon>Pararhodospirillum</taxon>
    </lineage>
</organism>
<dbReference type="RefSeq" id="WP_147163568.1">
    <property type="nucleotide sequence ID" value="NZ_BJZO01000039.1"/>
</dbReference>
<dbReference type="SUPFAM" id="SSF51735">
    <property type="entry name" value="NAD(P)-binding Rossmann-fold domains"/>
    <property type="match status" value="1"/>
</dbReference>
<evidence type="ECO:0000256" key="1">
    <source>
        <dbReference type="ARBA" id="ARBA00005125"/>
    </source>
</evidence>
<proteinExistence type="inferred from homology"/>
<dbReference type="Gene3D" id="3.40.50.720">
    <property type="entry name" value="NAD(P)-binding Rossmann-like Domain"/>
    <property type="match status" value="1"/>
</dbReference>
<reference evidence="4 5" key="1">
    <citation type="submission" date="2019-07" db="EMBL/GenBank/DDBJ databases">
        <title>Whole genome shotgun sequence of Rhodospirillum oryzae NBRC 107573.</title>
        <authorList>
            <person name="Hosoyama A."/>
            <person name="Uohara A."/>
            <person name="Ohji S."/>
            <person name="Ichikawa N."/>
        </authorList>
    </citation>
    <scope>NUCLEOTIDE SEQUENCE [LARGE SCALE GENOMIC DNA]</scope>
    <source>
        <strain evidence="4 5">NBRC 107573</strain>
    </source>
</reference>
<protein>
    <submittedName>
        <fullName evidence="4">CDP-glucose 4,6-dehydratase</fullName>
    </submittedName>
</protein>
<dbReference type="AlphaFoldDB" id="A0A512H7W8"/>
<dbReference type="EMBL" id="BJZO01000039">
    <property type="protein sequence ID" value="GEO81534.1"/>
    <property type="molecule type" value="Genomic_DNA"/>
</dbReference>
<feature type="domain" description="NAD-dependent epimerase/dehydratase" evidence="3">
    <location>
        <begin position="11"/>
        <end position="241"/>
    </location>
</feature>
<name>A0A512H7W8_9PROT</name>
<dbReference type="NCBIfam" id="TIGR02622">
    <property type="entry name" value="CDP_4_6_dhtase"/>
    <property type="match status" value="1"/>
</dbReference>
<evidence type="ECO:0000259" key="3">
    <source>
        <dbReference type="Pfam" id="PF01370"/>
    </source>
</evidence>
<dbReference type="InterPro" id="IPR036291">
    <property type="entry name" value="NAD(P)-bd_dom_sf"/>
</dbReference>
<dbReference type="OrthoDB" id="9801785at2"/>
<evidence type="ECO:0000256" key="2">
    <source>
        <dbReference type="ARBA" id="ARBA00007637"/>
    </source>
</evidence>
<evidence type="ECO:0000313" key="5">
    <source>
        <dbReference type="Proteomes" id="UP000321567"/>
    </source>
</evidence>
<evidence type="ECO:0000313" key="4">
    <source>
        <dbReference type="EMBL" id="GEO81534.1"/>
    </source>
</evidence>
<dbReference type="InterPro" id="IPR013445">
    <property type="entry name" value="CDP_4_6_deHydtase"/>
</dbReference>
<comment type="similarity">
    <text evidence="2">Belongs to the NAD(P)-dependent epimerase/dehydratase family.</text>
</comment>
<comment type="pathway">
    <text evidence="1">Bacterial outer membrane biogenesis; LPS O-antigen biosynthesis.</text>
</comment>
<dbReference type="Gene3D" id="3.90.25.10">
    <property type="entry name" value="UDP-galactose 4-epimerase, domain 1"/>
    <property type="match status" value="1"/>
</dbReference>
<dbReference type="Pfam" id="PF01370">
    <property type="entry name" value="Epimerase"/>
    <property type="match status" value="1"/>
</dbReference>
<dbReference type="PANTHER" id="PTHR43000">
    <property type="entry name" value="DTDP-D-GLUCOSE 4,6-DEHYDRATASE-RELATED"/>
    <property type="match status" value="1"/>
</dbReference>
<accession>A0A512H7W8</accession>
<sequence>MSEAFWAGKRVLVTGHTGFKGAWLAFWLQRMGARVGAIALPPERTALFTLLDLETLTDSHFVDIRDAHAVRDVVGRLQPEIVFHLAAQALVRRSYGTPLDTVATNVMGTLHVFEAARAAGSVRVLVNVTSDKCYENRGWEWGYRESDAMGGHDPYSASKGCAELLATSWRRSFMETEGIRVASVRAGNVIGGGDRAEDRLVPDLLEAFGQGRPAEIRQPQAVRPWQHVFEPLRGYLTVARRLWDDPALPREWNFGPGLGGECPVRVVADRLVALWGEGAAWVHPEGQTHPHEQHRLRLDISRAAEGLGWRPCWSLDQALAATVAWQKGLIAGKAMAALSAAQLDQYLEDAAP</sequence>
<comment type="caution">
    <text evidence="4">The sequence shown here is derived from an EMBL/GenBank/DDBJ whole genome shotgun (WGS) entry which is preliminary data.</text>
</comment>
<dbReference type="Proteomes" id="UP000321567">
    <property type="component" value="Unassembled WGS sequence"/>
</dbReference>
<gene>
    <name evidence="4" type="ORF">ROR02_16650</name>
</gene>
<keyword evidence="5" id="KW-1185">Reference proteome</keyword>